<keyword evidence="4" id="KW-1185">Reference proteome</keyword>
<feature type="coiled-coil region" evidence="1">
    <location>
        <begin position="59"/>
        <end position="93"/>
    </location>
</feature>
<evidence type="ECO:0000256" key="2">
    <source>
        <dbReference type="SAM" id="MobiDB-lite"/>
    </source>
</evidence>
<keyword evidence="1" id="KW-0175">Coiled coil</keyword>
<accession>A0A1Y1IM85</accession>
<reference evidence="3 4" key="1">
    <citation type="journal article" date="2014" name="Nat. Commun.">
        <title>Klebsormidium flaccidum genome reveals primary factors for plant terrestrial adaptation.</title>
        <authorList>
            <person name="Hori K."/>
            <person name="Maruyama F."/>
            <person name="Fujisawa T."/>
            <person name="Togashi T."/>
            <person name="Yamamoto N."/>
            <person name="Seo M."/>
            <person name="Sato S."/>
            <person name="Yamada T."/>
            <person name="Mori H."/>
            <person name="Tajima N."/>
            <person name="Moriyama T."/>
            <person name="Ikeuchi M."/>
            <person name="Watanabe M."/>
            <person name="Wada H."/>
            <person name="Kobayashi K."/>
            <person name="Saito M."/>
            <person name="Masuda T."/>
            <person name="Sasaki-Sekimoto Y."/>
            <person name="Mashiguchi K."/>
            <person name="Awai K."/>
            <person name="Shimojima M."/>
            <person name="Masuda S."/>
            <person name="Iwai M."/>
            <person name="Nobusawa T."/>
            <person name="Narise T."/>
            <person name="Kondo S."/>
            <person name="Saito H."/>
            <person name="Sato R."/>
            <person name="Murakawa M."/>
            <person name="Ihara Y."/>
            <person name="Oshima-Yamada Y."/>
            <person name="Ohtaka K."/>
            <person name="Satoh M."/>
            <person name="Sonobe K."/>
            <person name="Ishii M."/>
            <person name="Ohtani R."/>
            <person name="Kanamori-Sato M."/>
            <person name="Honoki R."/>
            <person name="Miyazaki D."/>
            <person name="Mochizuki H."/>
            <person name="Umetsu J."/>
            <person name="Higashi K."/>
            <person name="Shibata D."/>
            <person name="Kamiya Y."/>
            <person name="Sato N."/>
            <person name="Nakamura Y."/>
            <person name="Tabata S."/>
            <person name="Ida S."/>
            <person name="Kurokawa K."/>
            <person name="Ohta H."/>
        </authorList>
    </citation>
    <scope>NUCLEOTIDE SEQUENCE [LARGE SCALE GENOMIC DNA]</scope>
    <source>
        <strain evidence="3 4">NIES-2285</strain>
    </source>
</reference>
<dbReference type="Proteomes" id="UP000054558">
    <property type="component" value="Unassembled WGS sequence"/>
</dbReference>
<proteinExistence type="predicted"/>
<dbReference type="EMBL" id="DF237699">
    <property type="protein sequence ID" value="GAQ91242.1"/>
    <property type="molecule type" value="Genomic_DNA"/>
</dbReference>
<dbReference type="AlphaFoldDB" id="A0A1Y1IM85"/>
<feature type="region of interest" description="Disordered" evidence="2">
    <location>
        <begin position="1"/>
        <end position="39"/>
    </location>
</feature>
<organism evidence="3 4">
    <name type="scientific">Klebsormidium nitens</name>
    <name type="common">Green alga</name>
    <name type="synonym">Ulothrix nitens</name>
    <dbReference type="NCBI Taxonomy" id="105231"/>
    <lineage>
        <taxon>Eukaryota</taxon>
        <taxon>Viridiplantae</taxon>
        <taxon>Streptophyta</taxon>
        <taxon>Klebsormidiophyceae</taxon>
        <taxon>Klebsormidiales</taxon>
        <taxon>Klebsormidiaceae</taxon>
        <taxon>Klebsormidium</taxon>
    </lineage>
</organism>
<protein>
    <submittedName>
        <fullName evidence="3">Uncharacterized protein</fullName>
    </submittedName>
</protein>
<feature type="compositionally biased region" description="Low complexity" evidence="2">
    <location>
        <begin position="16"/>
        <end position="28"/>
    </location>
</feature>
<evidence type="ECO:0000256" key="1">
    <source>
        <dbReference type="SAM" id="Coils"/>
    </source>
</evidence>
<evidence type="ECO:0000313" key="4">
    <source>
        <dbReference type="Proteomes" id="UP000054558"/>
    </source>
</evidence>
<gene>
    <name evidence="3" type="ORF">KFL_007500020</name>
</gene>
<sequence length="256" mass="28475">MSWFLRKKTDCSRTLPPASSDPPCDSAAPIPPPLSIQAPSEPITLANARSCACDSEAERAGEEKEKTALRELVEKLEREKERLTTNLAATRARLSVELAAAEGRRAHCGRVVAQLAQLRTELREEQRVRTEDVAQKDAEIGTLQAALAAARDAGARRDDARERFHFVLAYNGQTGSVSRTVLASDPDSLLYTMYCGEWEYPRDENGRAIITCHPDRMWSRSGKTPNTLALKSLPVISARQQFLRWEVWKITAKANS</sequence>
<name>A0A1Y1IM85_KLENI</name>
<evidence type="ECO:0000313" key="3">
    <source>
        <dbReference type="EMBL" id="GAQ91242.1"/>
    </source>
</evidence>